<dbReference type="AlphaFoldDB" id="A0A239ITN7"/>
<gene>
    <name evidence="2" type="ORF">SAMN06265795_110117</name>
</gene>
<reference evidence="2 3" key="1">
    <citation type="submission" date="2017-06" db="EMBL/GenBank/DDBJ databases">
        <authorList>
            <person name="Kim H.J."/>
            <person name="Triplett B.A."/>
        </authorList>
    </citation>
    <scope>NUCLEOTIDE SEQUENCE [LARGE SCALE GENOMIC DNA]</scope>
    <source>
        <strain evidence="2 3">U15</strain>
    </source>
</reference>
<keyword evidence="3" id="KW-1185">Reference proteome</keyword>
<evidence type="ECO:0000256" key="1">
    <source>
        <dbReference type="SAM" id="Phobius"/>
    </source>
</evidence>
<feature type="transmembrane region" description="Helical" evidence="1">
    <location>
        <begin position="20"/>
        <end position="42"/>
    </location>
</feature>
<dbReference type="RefSeq" id="WP_089400181.1">
    <property type="nucleotide sequence ID" value="NZ_FZOT01000010.1"/>
</dbReference>
<name>A0A239ITN7_9BURK</name>
<evidence type="ECO:0000313" key="3">
    <source>
        <dbReference type="Proteomes" id="UP000198284"/>
    </source>
</evidence>
<dbReference type="EMBL" id="FZOT01000010">
    <property type="protein sequence ID" value="SNS96905.1"/>
    <property type="molecule type" value="Genomic_DNA"/>
</dbReference>
<evidence type="ECO:0000313" key="2">
    <source>
        <dbReference type="EMBL" id="SNS96905.1"/>
    </source>
</evidence>
<dbReference type="OrthoDB" id="5592990at2"/>
<keyword evidence="1" id="KW-0812">Transmembrane</keyword>
<sequence>MPLTDSLRALCERLAKCVGVVAAAGLLLAGCGGGVVDVAFVFGDPWPVFSRPLYERLQRPVIAGLQFVNSARPDDRDLTGADGTYFGYGGGDVVTFLVGDLVLFALPGDLPRDFTSLYEAARYQVSPLTSDTAAENLAAFLITLDDDGNAGNGIQIPARVRSAANGIRINFNQTSAAFYADPAVQFAVSVLSANTAAGQRALPPRATAVAILQ</sequence>
<keyword evidence="1" id="KW-1133">Transmembrane helix</keyword>
<organism evidence="2 3">
    <name type="scientific">Noviherbaspirillum humi</name>
    <dbReference type="NCBI Taxonomy" id="1688639"/>
    <lineage>
        <taxon>Bacteria</taxon>
        <taxon>Pseudomonadati</taxon>
        <taxon>Pseudomonadota</taxon>
        <taxon>Betaproteobacteria</taxon>
        <taxon>Burkholderiales</taxon>
        <taxon>Oxalobacteraceae</taxon>
        <taxon>Noviherbaspirillum</taxon>
    </lineage>
</organism>
<proteinExistence type="predicted"/>
<protein>
    <submittedName>
        <fullName evidence="2">Uncharacterized protein</fullName>
    </submittedName>
</protein>
<feature type="transmembrane region" description="Helical" evidence="1">
    <location>
        <begin position="85"/>
        <end position="106"/>
    </location>
</feature>
<dbReference type="Proteomes" id="UP000198284">
    <property type="component" value="Unassembled WGS sequence"/>
</dbReference>
<keyword evidence="1" id="KW-0472">Membrane</keyword>
<accession>A0A239ITN7</accession>